<dbReference type="RefSeq" id="WP_175171226.1">
    <property type="nucleotide sequence ID" value="NZ_CADIJQ010000009.1"/>
</dbReference>
<evidence type="ECO:0008006" key="3">
    <source>
        <dbReference type="Google" id="ProtNLM"/>
    </source>
</evidence>
<organism evidence="1 2">
    <name type="scientific">Achromobacter kerstersii</name>
    <dbReference type="NCBI Taxonomy" id="1353890"/>
    <lineage>
        <taxon>Bacteria</taxon>
        <taxon>Pseudomonadati</taxon>
        <taxon>Pseudomonadota</taxon>
        <taxon>Betaproteobacteria</taxon>
        <taxon>Burkholderiales</taxon>
        <taxon>Alcaligenaceae</taxon>
        <taxon>Achromobacter</taxon>
    </lineage>
</organism>
<evidence type="ECO:0000313" key="1">
    <source>
        <dbReference type="EMBL" id="CAB3732455.1"/>
    </source>
</evidence>
<keyword evidence="2" id="KW-1185">Reference proteome</keyword>
<dbReference type="Proteomes" id="UP000494269">
    <property type="component" value="Unassembled WGS sequence"/>
</dbReference>
<dbReference type="EMBL" id="CADIJQ010000009">
    <property type="protein sequence ID" value="CAB3732455.1"/>
    <property type="molecule type" value="Genomic_DNA"/>
</dbReference>
<dbReference type="SUPFAM" id="SSF52980">
    <property type="entry name" value="Restriction endonuclease-like"/>
    <property type="match status" value="1"/>
</dbReference>
<sequence length="319" mass="36049">MADAFHYPPELLELLVETVPRLSRAKKGVVLFLRGAGVADEDLSEVERTLATNPHSINKFEIVRKVLTKVNVRGDSGLRPRREIIKRVVEFENFETCWPEDQLKAKGLVTSVREAVNAKDAFTRMKQERDAEREVTLARQRAEQAASAEKRAKIEQVETRLSALFGMDDRPQERGKLLEGVLNDLFQAYGILVREDFRRKDPDTLVVLEQIDGVIEVDGAIHLVEMKWLKAPVGTGEFFPHLGRLFLRANAQGIFISSAGFTEPVVKECANALAQKTMVLCSLQEIVMLLQRRDDLLSFLKKKSRAAIVDKNPYLQILA</sequence>
<dbReference type="AlphaFoldDB" id="A0A6S7ARD8"/>
<protein>
    <recommendedName>
        <fullName evidence="3">Restriction endonuclease type IV Mrr domain-containing protein</fullName>
    </recommendedName>
</protein>
<gene>
    <name evidence="1" type="ORF">LMG3441_04813</name>
</gene>
<name>A0A6S7ARD8_9BURK</name>
<dbReference type="InterPro" id="IPR011335">
    <property type="entry name" value="Restrct_endonuc-II-like"/>
</dbReference>
<accession>A0A6S7ARD8</accession>
<reference evidence="1 2" key="1">
    <citation type="submission" date="2020-04" db="EMBL/GenBank/DDBJ databases">
        <authorList>
            <person name="De Canck E."/>
        </authorList>
    </citation>
    <scope>NUCLEOTIDE SEQUENCE [LARGE SCALE GENOMIC DNA]</scope>
    <source>
        <strain evidence="1 2">LMG 3441</strain>
    </source>
</reference>
<proteinExistence type="predicted"/>
<evidence type="ECO:0000313" key="2">
    <source>
        <dbReference type="Proteomes" id="UP000494269"/>
    </source>
</evidence>